<feature type="transmembrane region" description="Helical" evidence="2">
    <location>
        <begin position="65"/>
        <end position="83"/>
    </location>
</feature>
<dbReference type="PANTHER" id="PTHR34220">
    <property type="entry name" value="SENSOR HISTIDINE KINASE YPDA"/>
    <property type="match status" value="1"/>
</dbReference>
<feature type="domain" description="Signal transduction histidine kinase internal region" evidence="3">
    <location>
        <begin position="146"/>
        <end position="224"/>
    </location>
</feature>
<keyword evidence="2" id="KW-0812">Transmembrane</keyword>
<dbReference type="EMBL" id="SSFD01000105">
    <property type="protein sequence ID" value="TXH86612.1"/>
    <property type="molecule type" value="Genomic_DNA"/>
</dbReference>
<feature type="transmembrane region" description="Helical" evidence="2">
    <location>
        <begin position="25"/>
        <end position="45"/>
    </location>
</feature>
<dbReference type="RefSeq" id="WP_276657957.1">
    <property type="nucleotide sequence ID" value="NZ_SSFD01000105.1"/>
</dbReference>
<dbReference type="InterPro" id="IPR050640">
    <property type="entry name" value="Bact_2-comp_sensor_kinase"/>
</dbReference>
<gene>
    <name evidence="4" type="ORF">E6Q80_07310</name>
</gene>
<evidence type="ECO:0000313" key="4">
    <source>
        <dbReference type="EMBL" id="TXH86612.1"/>
    </source>
</evidence>
<evidence type="ECO:0000256" key="2">
    <source>
        <dbReference type="SAM" id="Phobius"/>
    </source>
</evidence>
<accession>A0A5C7STD2</accession>
<sequence length="369" mass="40172">MAESIKQKPPALGAPGLPDFRNLGVMLRVLLAVNLFAALTVAIRLDAPARLADELALMAGRVELPLLLSLVLLYLGAPGLSALPVAAGRGVVLVLASLAAIAASLLAAVPAAEWWRPLGWAWLAAALCLAYFDWRSRRLSPALAEARLIALTARIRPHFFFNCLNGVLGVIRSEPRRAEQALEELADLFRALMQDGRERVTLAEEIELAERYLGLERLRLGERLAVRWEFGGGGGEVGEDGEGGEGGEGGRGGEGGERRTRVPAELLRARMPSLLLQPLLENAVYHGIEPAAAAGEVIVRIARHGKELCIEVDNPVAAQGLHHVGNRMALDNIRERLMLFHDLEARLEIDEADGRYRVRIRLPWEREAA</sequence>
<keyword evidence="4" id="KW-0418">Kinase</keyword>
<dbReference type="InterPro" id="IPR010559">
    <property type="entry name" value="Sig_transdc_His_kin_internal"/>
</dbReference>
<name>A0A5C7STD2_THASP</name>
<reference evidence="4 5" key="1">
    <citation type="submission" date="2018-09" db="EMBL/GenBank/DDBJ databases">
        <title>Metagenome Assembled Genomes from an Advanced Water Purification Facility.</title>
        <authorList>
            <person name="Stamps B.W."/>
            <person name="Spear J.R."/>
        </authorList>
    </citation>
    <scope>NUCLEOTIDE SEQUENCE [LARGE SCALE GENOMIC DNA]</scope>
    <source>
        <strain evidence="4">Bin_27_1</strain>
    </source>
</reference>
<dbReference type="AlphaFoldDB" id="A0A5C7STD2"/>
<keyword evidence="2" id="KW-1133">Transmembrane helix</keyword>
<feature type="region of interest" description="Disordered" evidence="1">
    <location>
        <begin position="235"/>
        <end position="258"/>
    </location>
</feature>
<evidence type="ECO:0000259" key="3">
    <source>
        <dbReference type="Pfam" id="PF06580"/>
    </source>
</evidence>
<dbReference type="Proteomes" id="UP000321192">
    <property type="component" value="Unassembled WGS sequence"/>
</dbReference>
<keyword evidence="4" id="KW-0808">Transferase</keyword>
<dbReference type="InterPro" id="IPR036890">
    <property type="entry name" value="HATPase_C_sf"/>
</dbReference>
<protein>
    <submittedName>
        <fullName evidence="4">Sensor histidine kinase</fullName>
    </submittedName>
</protein>
<proteinExistence type="predicted"/>
<organism evidence="4 5">
    <name type="scientific">Thauera aminoaromatica</name>
    <dbReference type="NCBI Taxonomy" id="164330"/>
    <lineage>
        <taxon>Bacteria</taxon>
        <taxon>Pseudomonadati</taxon>
        <taxon>Pseudomonadota</taxon>
        <taxon>Betaproteobacteria</taxon>
        <taxon>Rhodocyclales</taxon>
        <taxon>Zoogloeaceae</taxon>
        <taxon>Thauera</taxon>
    </lineage>
</organism>
<keyword evidence="2" id="KW-0472">Membrane</keyword>
<dbReference type="PANTHER" id="PTHR34220:SF7">
    <property type="entry name" value="SENSOR HISTIDINE KINASE YPDA"/>
    <property type="match status" value="1"/>
</dbReference>
<dbReference type="Pfam" id="PF06580">
    <property type="entry name" value="His_kinase"/>
    <property type="match status" value="1"/>
</dbReference>
<comment type="caution">
    <text evidence="4">The sequence shown here is derived from an EMBL/GenBank/DDBJ whole genome shotgun (WGS) entry which is preliminary data.</text>
</comment>
<dbReference type="Gene3D" id="3.30.565.10">
    <property type="entry name" value="Histidine kinase-like ATPase, C-terminal domain"/>
    <property type="match status" value="1"/>
</dbReference>
<feature type="transmembrane region" description="Helical" evidence="2">
    <location>
        <begin position="90"/>
        <end position="108"/>
    </location>
</feature>
<dbReference type="GO" id="GO:0000155">
    <property type="term" value="F:phosphorelay sensor kinase activity"/>
    <property type="evidence" value="ECO:0007669"/>
    <property type="project" value="InterPro"/>
</dbReference>
<evidence type="ECO:0000256" key="1">
    <source>
        <dbReference type="SAM" id="MobiDB-lite"/>
    </source>
</evidence>
<feature type="transmembrane region" description="Helical" evidence="2">
    <location>
        <begin position="114"/>
        <end position="132"/>
    </location>
</feature>
<dbReference type="GO" id="GO:0016020">
    <property type="term" value="C:membrane"/>
    <property type="evidence" value="ECO:0007669"/>
    <property type="project" value="InterPro"/>
</dbReference>
<evidence type="ECO:0000313" key="5">
    <source>
        <dbReference type="Proteomes" id="UP000321192"/>
    </source>
</evidence>